<reference evidence="2" key="1">
    <citation type="submission" date="2021-01" db="EMBL/GenBank/DDBJ databases">
        <title>Genome public.</title>
        <authorList>
            <person name="Liu C."/>
            <person name="Sun Q."/>
        </authorList>
    </citation>
    <scope>NUCLEOTIDE SEQUENCE</scope>
    <source>
        <strain evidence="2">YIM B02565</strain>
    </source>
</reference>
<evidence type="ECO:0000313" key="3">
    <source>
        <dbReference type="Proteomes" id="UP000623681"/>
    </source>
</evidence>
<dbReference type="NCBIfam" id="TIGR02831">
    <property type="entry name" value="spo_II_M"/>
    <property type="match status" value="1"/>
</dbReference>
<protein>
    <submittedName>
        <fullName evidence="2">Stage II sporulation protein M</fullName>
    </submittedName>
</protein>
<dbReference type="RefSeq" id="WP_202766375.1">
    <property type="nucleotide sequence ID" value="NZ_JAESWA010000017.1"/>
</dbReference>
<evidence type="ECO:0000256" key="1">
    <source>
        <dbReference type="SAM" id="Phobius"/>
    </source>
</evidence>
<feature type="transmembrane region" description="Helical" evidence="1">
    <location>
        <begin position="17"/>
        <end position="37"/>
    </location>
</feature>
<dbReference type="AlphaFoldDB" id="A0A937FDT2"/>
<gene>
    <name evidence="2" type="primary">spoIIM</name>
    <name evidence="2" type="ORF">JK634_04220</name>
</gene>
<keyword evidence="3" id="KW-1185">Reference proteome</keyword>
<keyword evidence="1" id="KW-0812">Transmembrane</keyword>
<accession>A0A937FDT2</accession>
<evidence type="ECO:0000313" key="2">
    <source>
        <dbReference type="EMBL" id="MBL4931000.1"/>
    </source>
</evidence>
<sequence>MSEIKNLMEDNIRNNKVAYLATFLFFSIGVVLGAYTIKYMGDNNTTELNKYFSTFISSLGDKSINYNEIFLSSFKSNFTLFGIIFISGIFILGFPFLLLANLWKGYTVGFTFSFLLTTYEYKGIGLAIGAVIPQNIIIVPVMLLFSSIFLNMSIGKLIAFRNKSKKISFEIREFGNILIVFSILLGIGIFIETFVSPNLIKLIITQFYS</sequence>
<comment type="caution">
    <text evidence="2">The sequence shown here is derived from an EMBL/GenBank/DDBJ whole genome shotgun (WGS) entry which is preliminary data.</text>
</comment>
<name>A0A937FDT2_9CLOT</name>
<feature type="transmembrane region" description="Helical" evidence="1">
    <location>
        <begin position="123"/>
        <end position="150"/>
    </location>
</feature>
<dbReference type="Proteomes" id="UP000623681">
    <property type="component" value="Unassembled WGS sequence"/>
</dbReference>
<proteinExistence type="predicted"/>
<feature type="transmembrane region" description="Helical" evidence="1">
    <location>
        <begin position="171"/>
        <end position="191"/>
    </location>
</feature>
<keyword evidence="1" id="KW-1133">Transmembrane helix</keyword>
<dbReference type="InterPro" id="IPR014196">
    <property type="entry name" value="SpoIIM"/>
</dbReference>
<dbReference type="EMBL" id="JAESWA010000017">
    <property type="protein sequence ID" value="MBL4931000.1"/>
    <property type="molecule type" value="Genomic_DNA"/>
</dbReference>
<dbReference type="InterPro" id="IPR002798">
    <property type="entry name" value="SpoIIM-like"/>
</dbReference>
<keyword evidence="1" id="KW-0472">Membrane</keyword>
<dbReference type="PIRSF" id="PIRSF038973">
    <property type="entry name" value="SpoIIM"/>
    <property type="match status" value="1"/>
</dbReference>
<feature type="transmembrane region" description="Helical" evidence="1">
    <location>
        <begin position="78"/>
        <end position="103"/>
    </location>
</feature>
<organism evidence="2 3">
    <name type="scientific">Clostridium paridis</name>
    <dbReference type="NCBI Taxonomy" id="2803863"/>
    <lineage>
        <taxon>Bacteria</taxon>
        <taxon>Bacillati</taxon>
        <taxon>Bacillota</taxon>
        <taxon>Clostridia</taxon>
        <taxon>Eubacteriales</taxon>
        <taxon>Clostridiaceae</taxon>
        <taxon>Clostridium</taxon>
    </lineage>
</organism>
<dbReference type="Pfam" id="PF01944">
    <property type="entry name" value="SpoIIM"/>
    <property type="match status" value="1"/>
</dbReference>